<dbReference type="AlphaFoldDB" id="A0A5B7EAZ5"/>
<comment type="caution">
    <text evidence="3">The sequence shown here is derived from an EMBL/GenBank/DDBJ whole genome shotgun (WGS) entry which is preliminary data.</text>
</comment>
<evidence type="ECO:0000256" key="1">
    <source>
        <dbReference type="ARBA" id="ARBA00004123"/>
    </source>
</evidence>
<accession>A0A5B7EAZ5</accession>
<proteinExistence type="predicted"/>
<reference evidence="3 4" key="1">
    <citation type="submission" date="2019-05" db="EMBL/GenBank/DDBJ databases">
        <title>Another draft genome of Portunus trituberculatus and its Hox gene families provides insights of decapod evolution.</title>
        <authorList>
            <person name="Jeong J.-H."/>
            <person name="Song I."/>
            <person name="Kim S."/>
            <person name="Choi T."/>
            <person name="Kim D."/>
            <person name="Ryu S."/>
            <person name="Kim W."/>
        </authorList>
    </citation>
    <scope>NUCLEOTIDE SEQUENCE [LARGE SCALE GENOMIC DNA]</scope>
    <source>
        <tissue evidence="3">Muscle</tissue>
    </source>
</reference>
<dbReference type="Proteomes" id="UP000324222">
    <property type="component" value="Unassembled WGS sequence"/>
</dbReference>
<gene>
    <name evidence="3" type="ORF">E2C01_023597</name>
</gene>
<dbReference type="EMBL" id="VSRR010002234">
    <property type="protein sequence ID" value="MPC30336.1"/>
    <property type="molecule type" value="Genomic_DNA"/>
</dbReference>
<dbReference type="InterPro" id="IPR009057">
    <property type="entry name" value="Homeodomain-like_sf"/>
</dbReference>
<evidence type="ECO:0000313" key="4">
    <source>
        <dbReference type="Proteomes" id="UP000324222"/>
    </source>
</evidence>
<dbReference type="Pfam" id="PF13384">
    <property type="entry name" value="HTH_23"/>
    <property type="match status" value="1"/>
</dbReference>
<sequence>MEISSEGAAEEQPAQIIGFHRAGLQTREIVVKVGVSEGSVIKWLRRFKDDGGVELPSAKPWPGASKKTSVCTLTMLKRQSPRLGIETVLWCVLGGTDVMLTAGTQHNVQKRAQGITSQPSPSCPLRECGDGSRLPSLSSAPELAAVCGAPRQPHSLPLVSEGPNSLVPWHP</sequence>
<comment type="subcellular location">
    <subcellularLocation>
        <location evidence="1">Nucleus</location>
    </subcellularLocation>
</comment>
<keyword evidence="4" id="KW-1185">Reference proteome</keyword>
<organism evidence="3 4">
    <name type="scientific">Portunus trituberculatus</name>
    <name type="common">Swimming crab</name>
    <name type="synonym">Neptunus trituberculatus</name>
    <dbReference type="NCBI Taxonomy" id="210409"/>
    <lineage>
        <taxon>Eukaryota</taxon>
        <taxon>Metazoa</taxon>
        <taxon>Ecdysozoa</taxon>
        <taxon>Arthropoda</taxon>
        <taxon>Crustacea</taxon>
        <taxon>Multicrustacea</taxon>
        <taxon>Malacostraca</taxon>
        <taxon>Eumalacostraca</taxon>
        <taxon>Eucarida</taxon>
        <taxon>Decapoda</taxon>
        <taxon>Pleocyemata</taxon>
        <taxon>Brachyura</taxon>
        <taxon>Eubrachyura</taxon>
        <taxon>Portunoidea</taxon>
        <taxon>Portunidae</taxon>
        <taxon>Portuninae</taxon>
        <taxon>Portunus</taxon>
    </lineage>
</organism>
<dbReference type="SUPFAM" id="SSF46689">
    <property type="entry name" value="Homeodomain-like"/>
    <property type="match status" value="1"/>
</dbReference>
<evidence type="ECO:0000256" key="2">
    <source>
        <dbReference type="SAM" id="MobiDB-lite"/>
    </source>
</evidence>
<name>A0A5B7EAZ5_PORTR</name>
<evidence type="ECO:0000313" key="3">
    <source>
        <dbReference type="EMBL" id="MPC30336.1"/>
    </source>
</evidence>
<dbReference type="GO" id="GO:0005634">
    <property type="term" value="C:nucleus"/>
    <property type="evidence" value="ECO:0007669"/>
    <property type="project" value="UniProtKB-SubCell"/>
</dbReference>
<protein>
    <submittedName>
        <fullName evidence="3">Uncharacterized protein</fullName>
    </submittedName>
</protein>
<feature type="region of interest" description="Disordered" evidence="2">
    <location>
        <begin position="111"/>
        <end position="131"/>
    </location>
</feature>